<dbReference type="InterPro" id="IPR011994">
    <property type="entry name" value="Cytidylate_kinase_dom"/>
</dbReference>
<dbReference type="EMBL" id="JH993888">
    <property type="protein sequence ID" value="ELQ76002.1"/>
    <property type="molecule type" value="Genomic_DNA"/>
</dbReference>
<feature type="domain" description="Cytidylate kinase" evidence="9">
    <location>
        <begin position="7"/>
        <end position="217"/>
    </location>
</feature>
<evidence type="ECO:0000313" key="10">
    <source>
        <dbReference type="EMBL" id="ELQ76002.1"/>
    </source>
</evidence>
<accession>L7JZ10</accession>
<dbReference type="NCBIfam" id="TIGR00017">
    <property type="entry name" value="cmk"/>
    <property type="match status" value="1"/>
</dbReference>
<dbReference type="Proteomes" id="UP000011185">
    <property type="component" value="Unassembled WGS sequence"/>
</dbReference>
<dbReference type="Gene3D" id="3.40.50.300">
    <property type="entry name" value="P-loop containing nucleotide triphosphate hydrolases"/>
    <property type="match status" value="1"/>
</dbReference>
<reference evidence="10 11" key="1">
    <citation type="journal article" date="2012" name="PLoS Pathog.">
        <title>The genome of the obligate intracellular parasite Trachipleistophora hominis: new insights into microsporidian genome dynamics and reductive evolution.</title>
        <authorList>
            <person name="Heinz E."/>
            <person name="Williams T.A."/>
            <person name="Nakjang S."/>
            <person name="Noel C.J."/>
            <person name="Swan D.C."/>
            <person name="Goldberg A.V."/>
            <person name="Harris S.R."/>
            <person name="Weinmaier T."/>
            <person name="Markert S."/>
            <person name="Becher D."/>
            <person name="Bernhardt J."/>
            <person name="Dagan T."/>
            <person name="Hacker C."/>
            <person name="Lucocq J.M."/>
            <person name="Schweder T."/>
            <person name="Rattei T."/>
            <person name="Hall N."/>
            <person name="Hirt R.P."/>
            <person name="Embley T.M."/>
        </authorList>
    </citation>
    <scope>NUCLEOTIDE SEQUENCE [LARGE SCALE GENOMIC DNA]</scope>
</reference>
<proteinExistence type="inferred from homology"/>
<dbReference type="HOGENOM" id="CLU_079959_0_2_1"/>
<dbReference type="Pfam" id="PF02224">
    <property type="entry name" value="Cytidylate_kin"/>
    <property type="match status" value="1"/>
</dbReference>
<sequence>MGKIFEIAIDGHAGVGKSTTAKAIADFFGYTHINSGDIYRAITYVLLSKYENEKQAFKKGLNEEQLNFLHTIRIENHHNIFFYMGEVCKLRTDDVNVFVPYIAQVKEVREHVHTIQDRLIQQAPRGIVMDGRDIGSNIMPNADLKVYLTASAEIRAMRRFKECGGDYDEILAQITSRDYMDTHRKHAPLIKTADALEINNDHLKFDEQVKIITDRVEEIKRKSPDPYL</sequence>
<dbReference type="SUPFAM" id="SSF52540">
    <property type="entry name" value="P-loop containing nucleoside triphosphate hydrolases"/>
    <property type="match status" value="1"/>
</dbReference>
<protein>
    <recommendedName>
        <fullName evidence="2">(d)CMP kinase</fullName>
        <ecNumber evidence="2">2.7.4.25</ecNumber>
    </recommendedName>
</protein>
<evidence type="ECO:0000256" key="7">
    <source>
        <dbReference type="ARBA" id="ARBA00047615"/>
    </source>
</evidence>
<organism evidence="10 11">
    <name type="scientific">Trachipleistophora hominis</name>
    <name type="common">Microsporidian parasite</name>
    <dbReference type="NCBI Taxonomy" id="72359"/>
    <lineage>
        <taxon>Eukaryota</taxon>
        <taxon>Fungi</taxon>
        <taxon>Fungi incertae sedis</taxon>
        <taxon>Microsporidia</taxon>
        <taxon>Pleistophoridae</taxon>
        <taxon>Trachipleistophora</taxon>
    </lineage>
</organism>
<dbReference type="InParanoid" id="L7JZ10"/>
<dbReference type="EC" id="2.7.4.25" evidence="2"/>
<name>L7JZ10_TRAHO</name>
<dbReference type="OMA" id="RAITWWM"/>
<dbReference type="CDD" id="cd02020">
    <property type="entry name" value="CMPK"/>
    <property type="match status" value="1"/>
</dbReference>
<dbReference type="InterPro" id="IPR003136">
    <property type="entry name" value="Cytidylate_kin"/>
</dbReference>
<gene>
    <name evidence="10" type="ORF">THOM_1000</name>
</gene>
<evidence type="ECO:0000259" key="9">
    <source>
        <dbReference type="Pfam" id="PF02224"/>
    </source>
</evidence>
<dbReference type="HAMAP" id="MF_00238">
    <property type="entry name" value="Cytidyl_kinase_type1"/>
    <property type="match status" value="1"/>
</dbReference>
<evidence type="ECO:0000256" key="8">
    <source>
        <dbReference type="ARBA" id="ARBA00048478"/>
    </source>
</evidence>
<evidence type="ECO:0000313" key="11">
    <source>
        <dbReference type="Proteomes" id="UP000011185"/>
    </source>
</evidence>
<dbReference type="GO" id="GO:0036430">
    <property type="term" value="F:CMP kinase activity"/>
    <property type="evidence" value="ECO:0007669"/>
    <property type="project" value="RHEA"/>
</dbReference>
<comment type="similarity">
    <text evidence="1">Belongs to the cytidylate kinase family. Type 1 subfamily.</text>
</comment>
<keyword evidence="3 10" id="KW-0808">Transferase</keyword>
<dbReference type="AlphaFoldDB" id="L7JZ10"/>
<dbReference type="GO" id="GO:0036431">
    <property type="term" value="F:dCMP kinase activity"/>
    <property type="evidence" value="ECO:0007669"/>
    <property type="project" value="InterPro"/>
</dbReference>
<dbReference type="GO" id="GO:0005524">
    <property type="term" value="F:ATP binding"/>
    <property type="evidence" value="ECO:0007669"/>
    <property type="project" value="UniProtKB-KW"/>
</dbReference>
<dbReference type="STRING" id="72359.L7JZ10"/>
<keyword evidence="11" id="KW-1185">Reference proteome</keyword>
<evidence type="ECO:0000256" key="3">
    <source>
        <dbReference type="ARBA" id="ARBA00022679"/>
    </source>
</evidence>
<dbReference type="OrthoDB" id="10263145at2759"/>
<keyword evidence="5 10" id="KW-0418">Kinase</keyword>
<dbReference type="VEuPathDB" id="MicrosporidiaDB:THOM_1000"/>
<keyword evidence="4" id="KW-0547">Nucleotide-binding</keyword>
<comment type="catalytic activity">
    <reaction evidence="7">
        <text>dCMP + ATP = dCDP + ADP</text>
        <dbReference type="Rhea" id="RHEA:25094"/>
        <dbReference type="ChEBI" id="CHEBI:30616"/>
        <dbReference type="ChEBI" id="CHEBI:57566"/>
        <dbReference type="ChEBI" id="CHEBI:58593"/>
        <dbReference type="ChEBI" id="CHEBI:456216"/>
        <dbReference type="EC" id="2.7.4.25"/>
    </reaction>
</comment>
<dbReference type="InterPro" id="IPR027417">
    <property type="entry name" value="P-loop_NTPase"/>
</dbReference>
<evidence type="ECO:0000256" key="2">
    <source>
        <dbReference type="ARBA" id="ARBA00012906"/>
    </source>
</evidence>
<keyword evidence="6" id="KW-0067">ATP-binding</keyword>
<evidence type="ECO:0000256" key="4">
    <source>
        <dbReference type="ARBA" id="ARBA00022741"/>
    </source>
</evidence>
<evidence type="ECO:0000256" key="6">
    <source>
        <dbReference type="ARBA" id="ARBA00022840"/>
    </source>
</evidence>
<evidence type="ECO:0000256" key="1">
    <source>
        <dbReference type="ARBA" id="ARBA00009427"/>
    </source>
</evidence>
<evidence type="ECO:0000256" key="5">
    <source>
        <dbReference type="ARBA" id="ARBA00022777"/>
    </source>
</evidence>
<comment type="catalytic activity">
    <reaction evidence="8">
        <text>CMP + ATP = CDP + ADP</text>
        <dbReference type="Rhea" id="RHEA:11600"/>
        <dbReference type="ChEBI" id="CHEBI:30616"/>
        <dbReference type="ChEBI" id="CHEBI:58069"/>
        <dbReference type="ChEBI" id="CHEBI:60377"/>
        <dbReference type="ChEBI" id="CHEBI:456216"/>
        <dbReference type="EC" id="2.7.4.25"/>
    </reaction>
</comment>